<dbReference type="InterPro" id="IPR001810">
    <property type="entry name" value="F-box_dom"/>
</dbReference>
<dbReference type="Pfam" id="PF00646">
    <property type="entry name" value="F-box"/>
    <property type="match status" value="1"/>
</dbReference>
<organism evidence="2 3">
    <name type="scientific">Lithospermum erythrorhizon</name>
    <name type="common">Purple gromwell</name>
    <name type="synonym">Lithospermum officinale var. erythrorhizon</name>
    <dbReference type="NCBI Taxonomy" id="34254"/>
    <lineage>
        <taxon>Eukaryota</taxon>
        <taxon>Viridiplantae</taxon>
        <taxon>Streptophyta</taxon>
        <taxon>Embryophyta</taxon>
        <taxon>Tracheophyta</taxon>
        <taxon>Spermatophyta</taxon>
        <taxon>Magnoliopsida</taxon>
        <taxon>eudicotyledons</taxon>
        <taxon>Gunneridae</taxon>
        <taxon>Pentapetalae</taxon>
        <taxon>asterids</taxon>
        <taxon>lamiids</taxon>
        <taxon>Boraginales</taxon>
        <taxon>Boraginaceae</taxon>
        <taxon>Boraginoideae</taxon>
        <taxon>Lithospermeae</taxon>
        <taxon>Lithospermum</taxon>
    </lineage>
</organism>
<reference evidence="2 3" key="1">
    <citation type="submission" date="2024-01" db="EMBL/GenBank/DDBJ databases">
        <title>The complete chloroplast genome sequence of Lithospermum erythrorhizon: insights into the phylogenetic relationship among Boraginaceae species and the maternal lineages of purple gromwells.</title>
        <authorList>
            <person name="Okada T."/>
            <person name="Watanabe K."/>
        </authorList>
    </citation>
    <scope>NUCLEOTIDE SEQUENCE [LARGE SCALE GENOMIC DNA]</scope>
</reference>
<proteinExistence type="predicted"/>
<protein>
    <recommendedName>
        <fullName evidence="1">F-box domain-containing protein</fullName>
    </recommendedName>
</protein>
<dbReference type="EMBL" id="BAABME010005884">
    <property type="protein sequence ID" value="GAA0166875.1"/>
    <property type="molecule type" value="Genomic_DNA"/>
</dbReference>
<name>A0AAV3QTJ6_LITER</name>
<dbReference type="SMART" id="SM00256">
    <property type="entry name" value="FBOX"/>
    <property type="match status" value="1"/>
</dbReference>
<dbReference type="InterPro" id="IPR013187">
    <property type="entry name" value="F-box-assoc_dom_typ3"/>
</dbReference>
<dbReference type="Proteomes" id="UP001454036">
    <property type="component" value="Unassembled WGS sequence"/>
</dbReference>
<dbReference type="Pfam" id="PF08268">
    <property type="entry name" value="FBA_3"/>
    <property type="match status" value="1"/>
</dbReference>
<dbReference type="InterPro" id="IPR017451">
    <property type="entry name" value="F-box-assoc_interact_dom"/>
</dbReference>
<keyword evidence="3" id="KW-1185">Reference proteome</keyword>
<dbReference type="PROSITE" id="PS50181">
    <property type="entry name" value="FBOX"/>
    <property type="match status" value="1"/>
</dbReference>
<gene>
    <name evidence="2" type="ORF">LIER_21936</name>
</gene>
<dbReference type="AlphaFoldDB" id="A0AAV3QTJ6"/>
<evidence type="ECO:0000259" key="1">
    <source>
        <dbReference type="PROSITE" id="PS50181"/>
    </source>
</evidence>
<sequence>MFLKLNGLLHFVPVNHIVTHLLSIRWSVKFQECDGLMEGSNKSVELSQTCNLPPEIINEILLRLPVQSLLKFKCVSKSWLILISSSEFIKTHVSISRKPNNYSNYTVILASHAVPITYYTCSLSSILSNTVMDNSRVLEFPMSDLDFQLWFVGSCNGLLCVSIDPTTLVLYNPSIRKLKPLPISGTDTGNSSYISYGFCFDELCDDFKVVELNIVLDRAFMYSTGVKVYSLRNDSWRKFGNDHEGRICSSGGQSVGGILHWRISMIDGRYLIFAVNTVTNIYDTLAAPPTLDKQDVVAEWSLGELNGCLAVFRDYYNIRLDVWAMKEYGVKESWSKVVSIPYPVNPSGHLWPLFVLQNAEIFLDYGPYLMLYNSGNNSFTTREIHSIGGLCSVAAPAYIESLVTPTFVQE</sequence>
<evidence type="ECO:0000313" key="2">
    <source>
        <dbReference type="EMBL" id="GAA0166875.1"/>
    </source>
</evidence>
<feature type="domain" description="F-box" evidence="1">
    <location>
        <begin position="46"/>
        <end position="92"/>
    </location>
</feature>
<dbReference type="Gene3D" id="1.20.1280.50">
    <property type="match status" value="1"/>
</dbReference>
<evidence type="ECO:0000313" key="3">
    <source>
        <dbReference type="Proteomes" id="UP001454036"/>
    </source>
</evidence>
<dbReference type="InterPro" id="IPR036047">
    <property type="entry name" value="F-box-like_dom_sf"/>
</dbReference>
<dbReference type="SUPFAM" id="SSF81383">
    <property type="entry name" value="F-box domain"/>
    <property type="match status" value="1"/>
</dbReference>
<dbReference type="NCBIfam" id="TIGR01640">
    <property type="entry name" value="F_box_assoc_1"/>
    <property type="match status" value="1"/>
</dbReference>
<dbReference type="CDD" id="cd22157">
    <property type="entry name" value="F-box_AtFBW1-like"/>
    <property type="match status" value="1"/>
</dbReference>
<comment type="caution">
    <text evidence="2">The sequence shown here is derived from an EMBL/GenBank/DDBJ whole genome shotgun (WGS) entry which is preliminary data.</text>
</comment>
<dbReference type="InterPro" id="IPR050796">
    <property type="entry name" value="SCF_F-box_component"/>
</dbReference>
<dbReference type="PANTHER" id="PTHR31672:SF13">
    <property type="entry name" value="F-BOX PROTEIN CPR30-LIKE"/>
    <property type="match status" value="1"/>
</dbReference>
<accession>A0AAV3QTJ6</accession>
<dbReference type="PANTHER" id="PTHR31672">
    <property type="entry name" value="BNACNNG10540D PROTEIN"/>
    <property type="match status" value="1"/>
</dbReference>